<dbReference type="InterPro" id="IPR011010">
    <property type="entry name" value="DNA_brk_join_enz"/>
</dbReference>
<proteinExistence type="predicted"/>
<keyword evidence="5" id="KW-0229">DNA integration</keyword>
<keyword evidence="8" id="KW-0131">Cell cycle</keyword>
<dbReference type="AlphaFoldDB" id="A0A173VYC3"/>
<dbReference type="InterPro" id="IPR044068">
    <property type="entry name" value="CB"/>
</dbReference>
<evidence type="ECO:0000256" key="5">
    <source>
        <dbReference type="ARBA" id="ARBA00022908"/>
    </source>
</evidence>
<dbReference type="GO" id="GO:0051301">
    <property type="term" value="P:cell division"/>
    <property type="evidence" value="ECO:0007669"/>
    <property type="project" value="UniProtKB-KW"/>
</dbReference>
<keyword evidence="3" id="KW-0132">Cell division</keyword>
<accession>A0A173VYC3</accession>
<reference evidence="13 14" key="1">
    <citation type="submission" date="2015-09" db="EMBL/GenBank/DDBJ databases">
        <authorList>
            <consortium name="Pathogen Informatics"/>
        </authorList>
    </citation>
    <scope>NUCLEOTIDE SEQUENCE [LARGE SCALE GENOMIC DNA]</scope>
    <source>
        <strain evidence="13 14">2789STDY5834968</strain>
    </source>
</reference>
<evidence type="ECO:0000313" key="14">
    <source>
        <dbReference type="Proteomes" id="UP000095673"/>
    </source>
</evidence>
<dbReference type="PANTHER" id="PTHR30349">
    <property type="entry name" value="PHAGE INTEGRASE-RELATED"/>
    <property type="match status" value="1"/>
</dbReference>
<evidence type="ECO:0000256" key="7">
    <source>
        <dbReference type="ARBA" id="ARBA00023172"/>
    </source>
</evidence>
<dbReference type="Proteomes" id="UP000095673">
    <property type="component" value="Unassembled WGS sequence"/>
</dbReference>
<evidence type="ECO:0000313" key="13">
    <source>
        <dbReference type="EMBL" id="CUN30948.1"/>
    </source>
</evidence>
<keyword evidence="6 9" id="KW-0238">DNA-binding</keyword>
<keyword evidence="7" id="KW-0233">DNA recombination</keyword>
<sequence length="348" mass="40020">MKKSNSEHEFITLLGRFFTEYLPVSVNASPNTIASYKCAFRLLFQYLDEETEIKIGYITFEVLDFDLLTKYFDWLITSRKNSRATAKQRLAALASFADYSESRNLEAAYIFKNSLKKISKKTFRKVKSKPRNSFTREELAVLFSLPDTTEKLGWRDLVLLSVMYSSGARAQEICNLTVKDVMHDEKGNAILTLVGKGEKSRRVKITSDATQLLDKYIATRKISMKPDAHIFPSQRNEHLSVAAIEEIYEKYTQKAKEEHPNLFCRGPYTPHVMRHTTATHLIEAGVPLAIVKNILGHTSIQTTQIYLDISQQTVDRSMEQWNEKWFSKNNPDENTLPQEENGIPDFLK</sequence>
<dbReference type="OrthoDB" id="9801717at2"/>
<evidence type="ECO:0000256" key="3">
    <source>
        <dbReference type="ARBA" id="ARBA00022618"/>
    </source>
</evidence>
<evidence type="ECO:0000259" key="12">
    <source>
        <dbReference type="PROSITE" id="PS51900"/>
    </source>
</evidence>
<dbReference type="InterPro" id="IPR002104">
    <property type="entry name" value="Integrase_catalytic"/>
</dbReference>
<feature type="compositionally biased region" description="Polar residues" evidence="10">
    <location>
        <begin position="327"/>
        <end position="338"/>
    </location>
</feature>
<protein>
    <submittedName>
        <fullName evidence="13">Tyrosine recombinase XerC</fullName>
    </submittedName>
</protein>
<evidence type="ECO:0000256" key="6">
    <source>
        <dbReference type="ARBA" id="ARBA00023125"/>
    </source>
</evidence>
<dbReference type="GO" id="GO:0007059">
    <property type="term" value="P:chromosome segregation"/>
    <property type="evidence" value="ECO:0007669"/>
    <property type="project" value="UniProtKB-KW"/>
</dbReference>
<dbReference type="PROSITE" id="PS51898">
    <property type="entry name" value="TYR_RECOMBINASE"/>
    <property type="match status" value="1"/>
</dbReference>
<dbReference type="InterPro" id="IPR010998">
    <property type="entry name" value="Integrase_recombinase_N"/>
</dbReference>
<evidence type="ECO:0000259" key="11">
    <source>
        <dbReference type="PROSITE" id="PS51898"/>
    </source>
</evidence>
<organism evidence="13 14">
    <name type="scientific">Agathobacter rectalis</name>
    <dbReference type="NCBI Taxonomy" id="39491"/>
    <lineage>
        <taxon>Bacteria</taxon>
        <taxon>Bacillati</taxon>
        <taxon>Bacillota</taxon>
        <taxon>Clostridia</taxon>
        <taxon>Lachnospirales</taxon>
        <taxon>Lachnospiraceae</taxon>
        <taxon>Agathobacter</taxon>
    </lineage>
</organism>
<evidence type="ECO:0000256" key="1">
    <source>
        <dbReference type="ARBA" id="ARBA00004496"/>
    </source>
</evidence>
<dbReference type="Gene3D" id="1.10.150.130">
    <property type="match status" value="1"/>
</dbReference>
<evidence type="ECO:0000256" key="4">
    <source>
        <dbReference type="ARBA" id="ARBA00022829"/>
    </source>
</evidence>
<dbReference type="InterPro" id="IPR025269">
    <property type="entry name" value="SAM-like_dom"/>
</dbReference>
<dbReference type="InterPro" id="IPR013762">
    <property type="entry name" value="Integrase-like_cat_sf"/>
</dbReference>
<evidence type="ECO:0000256" key="9">
    <source>
        <dbReference type="PROSITE-ProRule" id="PRU01248"/>
    </source>
</evidence>
<dbReference type="GO" id="GO:0005737">
    <property type="term" value="C:cytoplasm"/>
    <property type="evidence" value="ECO:0007669"/>
    <property type="project" value="UniProtKB-SubCell"/>
</dbReference>
<dbReference type="Pfam" id="PF00589">
    <property type="entry name" value="Phage_integrase"/>
    <property type="match status" value="1"/>
</dbReference>
<dbReference type="RefSeq" id="WP_055238892.1">
    <property type="nucleotide sequence ID" value="NZ_CYXM01000045.1"/>
</dbReference>
<comment type="subcellular location">
    <subcellularLocation>
        <location evidence="1">Cytoplasm</location>
    </subcellularLocation>
</comment>
<dbReference type="Pfam" id="PF13102">
    <property type="entry name" value="Phage_int_SAM_5"/>
    <property type="match status" value="1"/>
</dbReference>
<feature type="domain" description="Tyr recombinase" evidence="11">
    <location>
        <begin position="129"/>
        <end position="319"/>
    </location>
</feature>
<dbReference type="GO" id="GO:0003677">
    <property type="term" value="F:DNA binding"/>
    <property type="evidence" value="ECO:0007669"/>
    <property type="project" value="UniProtKB-UniRule"/>
</dbReference>
<name>A0A173VYC3_9FIRM</name>
<dbReference type="Gene3D" id="1.10.443.10">
    <property type="entry name" value="Intergrase catalytic core"/>
    <property type="match status" value="1"/>
</dbReference>
<feature type="domain" description="Core-binding (CB)" evidence="12">
    <location>
        <begin position="8"/>
        <end position="101"/>
    </location>
</feature>
<dbReference type="PROSITE" id="PS51900">
    <property type="entry name" value="CB"/>
    <property type="match status" value="1"/>
</dbReference>
<dbReference type="GO" id="GO:0006310">
    <property type="term" value="P:DNA recombination"/>
    <property type="evidence" value="ECO:0007669"/>
    <property type="project" value="UniProtKB-KW"/>
</dbReference>
<keyword evidence="2" id="KW-0963">Cytoplasm</keyword>
<dbReference type="PANTHER" id="PTHR30349:SF77">
    <property type="entry name" value="TYROSINE RECOMBINASE XERC"/>
    <property type="match status" value="1"/>
</dbReference>
<dbReference type="InterPro" id="IPR050090">
    <property type="entry name" value="Tyrosine_recombinase_XerCD"/>
</dbReference>
<dbReference type="EMBL" id="CYXM01000045">
    <property type="protein sequence ID" value="CUN30948.1"/>
    <property type="molecule type" value="Genomic_DNA"/>
</dbReference>
<gene>
    <name evidence="13" type="primary">xerC_7</name>
    <name evidence="13" type="ORF">ERS852580_03603</name>
</gene>
<evidence type="ECO:0000256" key="8">
    <source>
        <dbReference type="ARBA" id="ARBA00023306"/>
    </source>
</evidence>
<keyword evidence="4" id="KW-0159">Chromosome partition</keyword>
<dbReference type="GO" id="GO:0015074">
    <property type="term" value="P:DNA integration"/>
    <property type="evidence" value="ECO:0007669"/>
    <property type="project" value="UniProtKB-KW"/>
</dbReference>
<evidence type="ECO:0000256" key="10">
    <source>
        <dbReference type="SAM" id="MobiDB-lite"/>
    </source>
</evidence>
<evidence type="ECO:0000256" key="2">
    <source>
        <dbReference type="ARBA" id="ARBA00022490"/>
    </source>
</evidence>
<dbReference type="SUPFAM" id="SSF56349">
    <property type="entry name" value="DNA breaking-rejoining enzymes"/>
    <property type="match status" value="1"/>
</dbReference>
<feature type="region of interest" description="Disordered" evidence="10">
    <location>
        <begin position="326"/>
        <end position="348"/>
    </location>
</feature>